<comment type="caution">
    <text evidence="3">The sequence shown here is derived from an EMBL/GenBank/DDBJ whole genome shotgun (WGS) entry which is preliminary data.</text>
</comment>
<dbReference type="PROSITE" id="PS00061">
    <property type="entry name" value="ADH_SHORT"/>
    <property type="match status" value="1"/>
</dbReference>
<dbReference type="RefSeq" id="WP_036775870.1">
    <property type="nucleotide sequence ID" value="NZ_CAWLTM010000110.1"/>
</dbReference>
<dbReference type="InterPro" id="IPR002347">
    <property type="entry name" value="SDR_fam"/>
</dbReference>
<keyword evidence="4" id="KW-1185">Reference proteome</keyword>
<dbReference type="SUPFAM" id="SSF51735">
    <property type="entry name" value="NAD(P)-binding Rossmann-fold domains"/>
    <property type="match status" value="1"/>
</dbReference>
<dbReference type="InterPro" id="IPR020904">
    <property type="entry name" value="Sc_DH/Rdtase_CS"/>
</dbReference>
<dbReference type="PRINTS" id="PR00081">
    <property type="entry name" value="GDHRDH"/>
</dbReference>
<evidence type="ECO:0000256" key="2">
    <source>
        <dbReference type="ARBA" id="ARBA00023002"/>
    </source>
</evidence>
<dbReference type="AlphaFoldDB" id="A0A022PLA4"/>
<dbReference type="CDD" id="cd05233">
    <property type="entry name" value="SDR_c"/>
    <property type="match status" value="1"/>
</dbReference>
<dbReference type="PANTHER" id="PTHR24321">
    <property type="entry name" value="DEHYDROGENASES, SHORT CHAIN"/>
    <property type="match status" value="1"/>
</dbReference>
<dbReference type="EMBL" id="JFGV01000005">
    <property type="protein sequence ID" value="EYU16882.1"/>
    <property type="molecule type" value="Genomic_DNA"/>
</dbReference>
<dbReference type="Gene3D" id="3.40.50.720">
    <property type="entry name" value="NAD(P)-binding Rossmann-like Domain"/>
    <property type="match status" value="1"/>
</dbReference>
<evidence type="ECO:0008006" key="5">
    <source>
        <dbReference type="Google" id="ProtNLM"/>
    </source>
</evidence>
<dbReference type="GO" id="GO:0016491">
    <property type="term" value="F:oxidoreductase activity"/>
    <property type="evidence" value="ECO:0007669"/>
    <property type="project" value="UniProtKB-KW"/>
</dbReference>
<evidence type="ECO:0000313" key="3">
    <source>
        <dbReference type="EMBL" id="EYU16882.1"/>
    </source>
</evidence>
<proteinExistence type="inferred from homology"/>
<keyword evidence="2" id="KW-0560">Oxidoreductase</keyword>
<dbReference type="PRINTS" id="PR00080">
    <property type="entry name" value="SDRFAMILY"/>
</dbReference>
<dbReference type="PANTHER" id="PTHR24321:SF8">
    <property type="entry name" value="ESTRADIOL 17-BETA-DEHYDROGENASE 8-RELATED"/>
    <property type="match status" value="1"/>
</dbReference>
<gene>
    <name evidence="3" type="ORF">BA1DRAFT_00533</name>
</gene>
<evidence type="ECO:0000313" key="4">
    <source>
        <dbReference type="Proteomes" id="UP000023464"/>
    </source>
</evidence>
<dbReference type="Proteomes" id="UP000023464">
    <property type="component" value="Unassembled WGS sequence"/>
</dbReference>
<dbReference type="FunFam" id="3.40.50.720:FF:000084">
    <property type="entry name" value="Short-chain dehydrogenase reductase"/>
    <property type="match status" value="1"/>
</dbReference>
<protein>
    <recommendedName>
        <fullName evidence="5">Short-chain dehydrogenase</fullName>
    </recommendedName>
</protein>
<evidence type="ECO:0000256" key="1">
    <source>
        <dbReference type="ARBA" id="ARBA00006484"/>
    </source>
</evidence>
<reference evidence="3 4" key="1">
    <citation type="submission" date="2014-03" db="EMBL/GenBank/DDBJ databases">
        <title>Draft Genome of Photorhabdus luminescens BA1, an Egyptian Isolate.</title>
        <authorList>
            <person name="Ghazal S."/>
            <person name="Hurst S.G.IV."/>
            <person name="Morris K."/>
            <person name="Thomas K."/>
            <person name="Tisa L.S."/>
        </authorList>
    </citation>
    <scope>NUCLEOTIDE SEQUENCE [LARGE SCALE GENOMIC DNA]</scope>
    <source>
        <strain evidence="3 4">BA1</strain>
    </source>
</reference>
<dbReference type="InterPro" id="IPR036291">
    <property type="entry name" value="NAD(P)-bd_dom_sf"/>
</dbReference>
<dbReference type="NCBIfam" id="NF005559">
    <property type="entry name" value="PRK07231.1"/>
    <property type="match status" value="1"/>
</dbReference>
<dbReference type="Pfam" id="PF13561">
    <property type="entry name" value="adh_short_C2"/>
    <property type="match status" value="1"/>
</dbReference>
<dbReference type="PATRIC" id="fig|1393736.3.peg.539"/>
<sequence>MTLNFNGKVAIVTGGAMGIGAAICRRLAANGAKVVVADLDGNAAQALANDLDKAIAIQLDVSQASAVERLVAQTVETFGALHLAVNNAGIVGSFHQTVDYPLDDWHQVINVNMHGVLYSMKYEIPAMLASGGGAIVNMASAASSVGLANSIAYVAAKHALLGMTKTAALEYATQGIRINAVGPGYIDTPLMSRIDTNVVQEAIKLQPIGRLGTPDEVAALVCFLLSQDASFITGSFHPIDGGYTAQ</sequence>
<name>A0A022PLA4_9GAMM</name>
<comment type="similarity">
    <text evidence="1">Belongs to the short-chain dehydrogenases/reductases (SDR) family.</text>
</comment>
<accession>A0A022PLA4</accession>
<organism evidence="3 4">
    <name type="scientific">Photorhabdus aegyptia</name>
    <dbReference type="NCBI Taxonomy" id="2805098"/>
    <lineage>
        <taxon>Bacteria</taxon>
        <taxon>Pseudomonadati</taxon>
        <taxon>Pseudomonadota</taxon>
        <taxon>Gammaproteobacteria</taxon>
        <taxon>Enterobacterales</taxon>
        <taxon>Morganellaceae</taxon>
        <taxon>Photorhabdus</taxon>
    </lineage>
</organism>